<accession>A0A8S4QBH1</accession>
<dbReference type="GO" id="GO:0031085">
    <property type="term" value="C:BLOC-3 complex"/>
    <property type="evidence" value="ECO:0007669"/>
    <property type="project" value="TreeGrafter"/>
</dbReference>
<dbReference type="InterPro" id="IPR043987">
    <property type="entry name" value="CCZ1/INTU/HSP4_longin_1"/>
</dbReference>
<feature type="compositionally biased region" description="Pro residues" evidence="1">
    <location>
        <begin position="996"/>
        <end position="1007"/>
    </location>
</feature>
<dbReference type="GO" id="GO:0016192">
    <property type="term" value="P:vesicle-mediated transport"/>
    <property type="evidence" value="ECO:0007669"/>
    <property type="project" value="InterPro"/>
</dbReference>
<dbReference type="Proteomes" id="UP000749559">
    <property type="component" value="Unassembled WGS sequence"/>
</dbReference>
<reference evidence="3" key="1">
    <citation type="submission" date="2022-03" db="EMBL/GenBank/DDBJ databases">
        <authorList>
            <person name="Martin C."/>
        </authorList>
    </citation>
    <scope>NUCLEOTIDE SEQUENCE</scope>
</reference>
<dbReference type="GO" id="GO:0006605">
    <property type="term" value="P:protein targeting"/>
    <property type="evidence" value="ECO:0007669"/>
    <property type="project" value="TreeGrafter"/>
</dbReference>
<feature type="region of interest" description="Disordered" evidence="1">
    <location>
        <begin position="298"/>
        <end position="349"/>
    </location>
</feature>
<name>A0A8S4QBH1_OWEFU</name>
<feature type="region of interest" description="Disordered" evidence="1">
    <location>
        <begin position="394"/>
        <end position="509"/>
    </location>
</feature>
<dbReference type="Pfam" id="PF19031">
    <property type="entry name" value="Intu_longin_1"/>
    <property type="match status" value="1"/>
</dbReference>
<dbReference type="OrthoDB" id="6288289at2759"/>
<feature type="compositionally biased region" description="Polar residues" evidence="1">
    <location>
        <begin position="446"/>
        <end position="455"/>
    </location>
</feature>
<evidence type="ECO:0000313" key="3">
    <source>
        <dbReference type="EMBL" id="CAH1801385.1"/>
    </source>
</evidence>
<feature type="compositionally biased region" description="Polar residues" evidence="1">
    <location>
        <begin position="738"/>
        <end position="753"/>
    </location>
</feature>
<keyword evidence="4" id="KW-1185">Reference proteome</keyword>
<dbReference type="PANTHER" id="PTHR14407">
    <property type="entry name" value="HERMANSKY-PUDLAK SYNDROME 4 PROTEIN LIGHT-EAR PROTEIN-RELATED"/>
    <property type="match status" value="1"/>
</dbReference>
<dbReference type="AlphaFoldDB" id="A0A8S4QBH1"/>
<protein>
    <recommendedName>
        <fullName evidence="2">CCZ1/INTU/HSP4 first Longin domain-containing protein</fullName>
    </recommendedName>
</protein>
<feature type="compositionally biased region" description="Low complexity" evidence="1">
    <location>
        <begin position="400"/>
        <end position="413"/>
    </location>
</feature>
<dbReference type="EMBL" id="CAIIXF020000012">
    <property type="protein sequence ID" value="CAH1801385.1"/>
    <property type="molecule type" value="Genomic_DNA"/>
</dbReference>
<comment type="caution">
    <text evidence="3">The sequence shown here is derived from an EMBL/GenBank/DDBJ whole genome shotgun (WGS) entry which is preliminary data.</text>
</comment>
<dbReference type="GO" id="GO:0005085">
    <property type="term" value="F:guanyl-nucleotide exchange factor activity"/>
    <property type="evidence" value="ECO:0007669"/>
    <property type="project" value="TreeGrafter"/>
</dbReference>
<evidence type="ECO:0000313" key="4">
    <source>
        <dbReference type="Proteomes" id="UP000749559"/>
    </source>
</evidence>
<dbReference type="GO" id="GO:0031267">
    <property type="term" value="F:small GTPase binding"/>
    <property type="evidence" value="ECO:0007669"/>
    <property type="project" value="TreeGrafter"/>
</dbReference>
<feature type="compositionally biased region" description="Low complexity" evidence="1">
    <location>
        <begin position="668"/>
        <end position="678"/>
    </location>
</feature>
<feature type="region of interest" description="Disordered" evidence="1">
    <location>
        <begin position="804"/>
        <end position="847"/>
    </location>
</feature>
<evidence type="ECO:0000256" key="1">
    <source>
        <dbReference type="SAM" id="MobiDB-lite"/>
    </source>
</evidence>
<organism evidence="3 4">
    <name type="scientific">Owenia fusiformis</name>
    <name type="common">Polychaete worm</name>
    <dbReference type="NCBI Taxonomy" id="6347"/>
    <lineage>
        <taxon>Eukaryota</taxon>
        <taxon>Metazoa</taxon>
        <taxon>Spiralia</taxon>
        <taxon>Lophotrochozoa</taxon>
        <taxon>Annelida</taxon>
        <taxon>Polychaeta</taxon>
        <taxon>Sedentaria</taxon>
        <taxon>Canalipalpata</taxon>
        <taxon>Sabellida</taxon>
        <taxon>Oweniida</taxon>
        <taxon>Oweniidae</taxon>
        <taxon>Owenia</taxon>
    </lineage>
</organism>
<feature type="region of interest" description="Disordered" evidence="1">
    <location>
        <begin position="738"/>
        <end position="761"/>
    </location>
</feature>
<feature type="compositionally biased region" description="Polar residues" evidence="1">
    <location>
        <begin position="804"/>
        <end position="816"/>
    </location>
</feature>
<evidence type="ECO:0000259" key="2">
    <source>
        <dbReference type="Pfam" id="PF19031"/>
    </source>
</evidence>
<dbReference type="PANTHER" id="PTHR14407:SF9">
    <property type="entry name" value="BLOC-3 COMPLEX MEMBER HPS4"/>
    <property type="match status" value="1"/>
</dbReference>
<feature type="compositionally biased region" description="Polar residues" evidence="1">
    <location>
        <begin position="298"/>
        <end position="318"/>
    </location>
</feature>
<sequence length="1028" mass="114912">MAGLDGQMFFIYDHTVIQGEADDIKDAIKYFYPPSIDITSRCETCGQLMGMVGFFQEFCQSPPSIIQLQHDTYALKHCEQYTWALASASAEPIKSVERQLDKLFNTFTFYQHSLGEVQERCGGDGETFTRELQYIFDCYLPYVRCYGDPVASAFQSIPSVVLPKNGASIFLKASHMLQFSQRRAGVIAGCLFYKNRVLCSQLTSELTDRLLLIRAQQSHLPCKTITPSFNIPIGVRLISVHLTPEEFMMLCPLHHQERQRYTSIINFEGESRISQSSNGASSETVLEDNDSVFYAESSSTLQNGRLSRQNSSALHSRQGSSSDLDLSYSTSGDGYDPTGSPLKKDPLGRLTEVSEHGIATMAKYVKRYQTIDTDDSNNEDESPESNRLTVQADVHQSGNISSSPILKSPKSLKGVPREPDIEINQHYSRNPRKSLRDRVEDAIASQHESSTTNSIDSNSEDNTNSHNESSHNTHVNKEHMNQSDAKQSEEHTPDVQKPNTQQGSDIPHNQNVLENSKLENHGIQNNEITSIPSIEGQISESPNDLGTSNDQYNQNIGTAFQGTSSITPAEIEAINDSNTPSINAVEHVTNEVNNSVDKIGQIEEVNDTSARQDGAQVLKEMNSTNAMIGQNEAPVKCEEEVNNLDDKEGQNDNTENLVTDSGVDIKEQSSSSDENSSQTHRDNESTNLSRQLNDESIDTSNRLNKSGINSKQINIVSKQELNDSKQINIDSKQELNDSKQITIDSKQVPNDSNEGSRKIKKDLLTRRTLQILNAPLKDHKAQLEDGDDDKTPIYENIPSILPQAKSQPHDVTTNVTKPEPINIETPVADQSNPDDLNKPKKGKPNVPSHMVFDVSKIANLEEMSVFVQGHSEMVMLLLVENDMVNREATIQSLWRFALPQLAELEGMIKAVSSQKQNTPADHYYFIRYDSFQKTLEGNMLYPVTLSENEFCELSRTIHEEFMQNNKLEHVTLRSHTGSFFGSNTVNHETFFHPHPSSRPPAGIPSPKDPNFCLRSKAENKLLKDYKIT</sequence>
<feature type="domain" description="CCZ1/INTU/HSP4 first Longin" evidence="2">
    <location>
        <begin position="7"/>
        <end position="110"/>
    </location>
</feature>
<dbReference type="GO" id="GO:0005765">
    <property type="term" value="C:lysosomal membrane"/>
    <property type="evidence" value="ECO:0007669"/>
    <property type="project" value="TreeGrafter"/>
</dbReference>
<gene>
    <name evidence="3" type="ORF">OFUS_LOCUS25178</name>
</gene>
<feature type="compositionally biased region" description="Low complexity" evidence="1">
    <location>
        <begin position="456"/>
        <end position="467"/>
    </location>
</feature>
<feature type="compositionally biased region" description="Low complexity" evidence="1">
    <location>
        <begin position="319"/>
        <end position="334"/>
    </location>
</feature>
<feature type="compositionally biased region" description="Basic and acidic residues" evidence="1">
    <location>
        <begin position="468"/>
        <end position="494"/>
    </location>
</feature>
<dbReference type="InterPro" id="IPR026091">
    <property type="entry name" value="HPS4"/>
</dbReference>
<feature type="region of interest" description="Disordered" evidence="1">
    <location>
        <begin position="990"/>
        <end position="1010"/>
    </location>
</feature>
<feature type="non-terminal residue" evidence="3">
    <location>
        <position position="1028"/>
    </location>
</feature>
<dbReference type="GO" id="GO:0031410">
    <property type="term" value="C:cytoplasmic vesicle"/>
    <property type="evidence" value="ECO:0007669"/>
    <property type="project" value="TreeGrafter"/>
</dbReference>
<feature type="region of interest" description="Disordered" evidence="1">
    <location>
        <begin position="644"/>
        <end position="705"/>
    </location>
</feature>
<proteinExistence type="predicted"/>
<feature type="compositionally biased region" description="Polar residues" evidence="1">
    <location>
        <begin position="497"/>
        <end position="509"/>
    </location>
</feature>